<dbReference type="InterPro" id="IPR011765">
    <property type="entry name" value="Pept_M16_N"/>
</dbReference>
<dbReference type="EMBL" id="BOPV01000001">
    <property type="protein sequence ID" value="GIL39210.1"/>
    <property type="molecule type" value="Genomic_DNA"/>
</dbReference>
<sequence length="922" mass="100574">MTAWSRCLFFALTLVALPAWAADDPAKAKLDYQRFVLPNGLTLIVHEDKRAPVASMALFFHVGSKDEVAGKTGFAHLFEHLMFTGSENARSKHIQALEELGATGVNGTTSNDVTNYYETVPIGALERLLWLESDRMRNLLGGVDQARLDEQRGVVKNEKRQREATAEARRGQRVNAVLYPVGHPYHHSVIGSMEDLDRASLDDVKQFFRNHYGAANTVIAVSGDVKTDDIKKRIEYWFGDIPAGPPHGRRLEQVPVLQERIVDRVTDSVSATWITRAWPTAGIHDDDMIYLTLIGPLLADGDASRLRKALVRDKQLANRVSAGVARRELAGYVDIEFDLRPGADADAAIAELDKQIAEFLRTGPTDAELKRAKARYLLGTTRNLETTLSQAQTLARNETTTGDAGYAVKVQEKIAGATREDVRRVAAKWMSRGYYQLRTDPAPTNEVATAVDRSKPPAVTATAAPPFPTPVEWTLSNGIKVTLAERHNWPTVDLAVMSPGGALSDGGKRGLSSMAMEMLAKGTSKHDVVAIQDMLRDDGASISSYSAMEFNYVRVSMLSGALDRPVELASEMLRSANVPEAELELLRKSRLAALKQQGLTAPSAVALAINPALFGPGHPYGLTTTMGTIESVAQITRNDIADYIATWIRPDVMTIAVAGDITRERATQLLEAQFGRWAKPATPAPSLAKPPILPVASKTRLLLIDVPRSQQATVVVAHLIAPDDRSSETEHAFTNAVFGGSFGSRINLNIRESKGWSYGVRSAVSSGRGQHAWSASMAVERDHAGDAITELKRELADILGPKPITDAEVDLRRTQSLAALAGQNETNGSLLAQLMYDRSVDHPLDYPLHRAERIRAINVETANKTAKTMWHPDGLTWIVAGDAGVLRPQLEKLNLAPIEMWTREGGAVDASKKDAQPTATPK</sequence>
<accession>A0A8S8XDI7</accession>
<feature type="domain" description="Peptidase M16 C-terminal" evidence="5">
    <location>
        <begin position="635"/>
        <end position="814"/>
    </location>
</feature>
<proteinExistence type="inferred from homology"/>
<dbReference type="Pfam" id="PF00675">
    <property type="entry name" value="Peptidase_M16"/>
    <property type="match status" value="1"/>
</dbReference>
<name>A0A8S8XDI7_9PROT</name>
<dbReference type="PANTHER" id="PTHR11851">
    <property type="entry name" value="METALLOPROTEASE"/>
    <property type="match status" value="1"/>
</dbReference>
<feature type="signal peptide" evidence="3">
    <location>
        <begin position="1"/>
        <end position="21"/>
    </location>
</feature>
<evidence type="ECO:0000313" key="6">
    <source>
        <dbReference type="EMBL" id="GIL39210.1"/>
    </source>
</evidence>
<keyword evidence="7" id="KW-1185">Reference proteome</keyword>
<dbReference type="PANTHER" id="PTHR11851:SF49">
    <property type="entry name" value="MITOCHONDRIAL-PROCESSING PEPTIDASE SUBUNIT ALPHA"/>
    <property type="match status" value="1"/>
</dbReference>
<keyword evidence="2" id="KW-0645">Protease</keyword>
<dbReference type="SUPFAM" id="SSF63411">
    <property type="entry name" value="LuxS/MPP-like metallohydrolase"/>
    <property type="match status" value="4"/>
</dbReference>
<evidence type="ECO:0000256" key="2">
    <source>
        <dbReference type="ARBA" id="ARBA00023049"/>
    </source>
</evidence>
<dbReference type="InterPro" id="IPR011249">
    <property type="entry name" value="Metalloenz_LuxS/M16"/>
</dbReference>
<keyword evidence="2" id="KW-0482">Metalloprotease</keyword>
<feature type="chain" id="PRO_5035800258" evidence="3">
    <location>
        <begin position="22"/>
        <end position="922"/>
    </location>
</feature>
<keyword evidence="3" id="KW-0732">Signal</keyword>
<evidence type="ECO:0000259" key="5">
    <source>
        <dbReference type="Pfam" id="PF05193"/>
    </source>
</evidence>
<evidence type="ECO:0000256" key="3">
    <source>
        <dbReference type="SAM" id="SignalP"/>
    </source>
</evidence>
<evidence type="ECO:0000313" key="7">
    <source>
        <dbReference type="Proteomes" id="UP000681075"/>
    </source>
</evidence>
<comment type="similarity">
    <text evidence="1">Belongs to the peptidase M16 family.</text>
</comment>
<dbReference type="Proteomes" id="UP000681075">
    <property type="component" value="Unassembled WGS sequence"/>
</dbReference>
<protein>
    <submittedName>
        <fullName evidence="6">Peptidase M16</fullName>
    </submittedName>
</protein>
<evidence type="ECO:0000259" key="4">
    <source>
        <dbReference type="Pfam" id="PF00675"/>
    </source>
</evidence>
<keyword evidence="2" id="KW-0378">Hydrolase</keyword>
<dbReference type="InterPro" id="IPR007863">
    <property type="entry name" value="Peptidase_M16_C"/>
</dbReference>
<dbReference type="GO" id="GO:0046872">
    <property type="term" value="F:metal ion binding"/>
    <property type="evidence" value="ECO:0007669"/>
    <property type="project" value="InterPro"/>
</dbReference>
<feature type="domain" description="Peptidase M16 C-terminal" evidence="5">
    <location>
        <begin position="200"/>
        <end position="375"/>
    </location>
</feature>
<dbReference type="RefSeq" id="WP_420242308.1">
    <property type="nucleotide sequence ID" value="NZ_BOPV01000001.1"/>
</dbReference>
<comment type="caution">
    <text evidence="6">The sequence shown here is derived from an EMBL/GenBank/DDBJ whole genome shotgun (WGS) entry which is preliminary data.</text>
</comment>
<dbReference type="Gene3D" id="3.30.830.10">
    <property type="entry name" value="Metalloenzyme, LuxS/M16 peptidase-like"/>
    <property type="match status" value="4"/>
</dbReference>
<reference evidence="6" key="1">
    <citation type="submission" date="2021-02" db="EMBL/GenBank/DDBJ databases">
        <title>Genome sequence of Rhodospirillales sp. strain TMPK1 isolated from soil.</title>
        <authorList>
            <person name="Nakai R."/>
            <person name="Kusada H."/>
            <person name="Tamaki H."/>
        </authorList>
    </citation>
    <scope>NUCLEOTIDE SEQUENCE</scope>
    <source>
        <strain evidence="6">TMPK1</strain>
    </source>
</reference>
<organism evidence="6 7">
    <name type="scientific">Roseiterribacter gracilis</name>
    <dbReference type="NCBI Taxonomy" id="2812848"/>
    <lineage>
        <taxon>Bacteria</taxon>
        <taxon>Pseudomonadati</taxon>
        <taxon>Pseudomonadota</taxon>
        <taxon>Alphaproteobacteria</taxon>
        <taxon>Rhodospirillales</taxon>
        <taxon>Roseiterribacteraceae</taxon>
        <taxon>Roseiterribacter</taxon>
    </lineage>
</organism>
<evidence type="ECO:0000256" key="1">
    <source>
        <dbReference type="ARBA" id="ARBA00007261"/>
    </source>
</evidence>
<dbReference type="Pfam" id="PF05193">
    <property type="entry name" value="Peptidase_M16_C"/>
    <property type="match status" value="2"/>
</dbReference>
<gene>
    <name evidence="6" type="ORF">TMPK1_14470</name>
</gene>
<dbReference type="InterPro" id="IPR050361">
    <property type="entry name" value="MPP/UQCRC_Complex"/>
</dbReference>
<dbReference type="AlphaFoldDB" id="A0A8S8XDI7"/>
<feature type="domain" description="Peptidase M16 N-terminal" evidence="4">
    <location>
        <begin position="46"/>
        <end position="173"/>
    </location>
</feature>